<protein>
    <submittedName>
        <fullName evidence="1">Uncharacterized protein</fullName>
    </submittedName>
</protein>
<dbReference type="EMBL" id="MN738836">
    <property type="protein sequence ID" value="QHT38908.1"/>
    <property type="molecule type" value="Genomic_DNA"/>
</dbReference>
<proteinExistence type="predicted"/>
<reference evidence="1" key="1">
    <citation type="journal article" date="2020" name="Nature">
        <title>Giant virus diversity and host interactions through global metagenomics.</title>
        <authorList>
            <person name="Schulz F."/>
            <person name="Roux S."/>
            <person name="Paez-Espino D."/>
            <person name="Jungbluth S."/>
            <person name="Walsh D.A."/>
            <person name="Denef V.J."/>
            <person name="McMahon K.D."/>
            <person name="Konstantinidis K.T."/>
            <person name="Eloe-Fadrosh E.A."/>
            <person name="Kyrpides N.C."/>
            <person name="Woyke T."/>
        </authorList>
    </citation>
    <scope>NUCLEOTIDE SEQUENCE</scope>
    <source>
        <strain evidence="1">GVMAG-S-ERX556106-38</strain>
    </source>
</reference>
<dbReference type="AlphaFoldDB" id="A0A6C0FB53"/>
<name>A0A6C0FB53_9ZZZZ</name>
<sequence>MLDNVWKVSNYVYDRRITLNEAVGICTANSLLGKATVSACAVNVLTVAIVKLFQEK</sequence>
<organism evidence="1">
    <name type="scientific">viral metagenome</name>
    <dbReference type="NCBI Taxonomy" id="1070528"/>
    <lineage>
        <taxon>unclassified sequences</taxon>
        <taxon>metagenomes</taxon>
        <taxon>organismal metagenomes</taxon>
    </lineage>
</organism>
<accession>A0A6C0FB53</accession>
<evidence type="ECO:0000313" key="1">
    <source>
        <dbReference type="EMBL" id="QHT38908.1"/>
    </source>
</evidence>